<protein>
    <submittedName>
        <fullName evidence="1">Uncharacterized protein</fullName>
    </submittedName>
</protein>
<organism evidence="1 2">
    <name type="scientific">Acropora cervicornis</name>
    <name type="common">Staghorn coral</name>
    <dbReference type="NCBI Taxonomy" id="6130"/>
    <lineage>
        <taxon>Eukaryota</taxon>
        <taxon>Metazoa</taxon>
        <taxon>Cnidaria</taxon>
        <taxon>Anthozoa</taxon>
        <taxon>Hexacorallia</taxon>
        <taxon>Scleractinia</taxon>
        <taxon>Astrocoeniina</taxon>
        <taxon>Acroporidae</taxon>
        <taxon>Acropora</taxon>
    </lineage>
</organism>
<sequence length="138" mass="15588">MHRKGDPRRSSLKRGFRIHPCKNDSNVFALQIHNEECQVANAVGAALSLVSTTSDHVVPLKNTTREKTWEEAEPGKKYLFFGEYFCPAYFFGMSKSSINTKAVLTITDMTESTELLALKRQKEGYKAAVKFSCVFVLF</sequence>
<proteinExistence type="predicted"/>
<evidence type="ECO:0000313" key="1">
    <source>
        <dbReference type="EMBL" id="KAK2563286.1"/>
    </source>
</evidence>
<reference evidence="1" key="2">
    <citation type="journal article" date="2023" name="Science">
        <title>Genomic signatures of disease resistance in endangered staghorn corals.</title>
        <authorList>
            <person name="Vollmer S.V."/>
            <person name="Selwyn J.D."/>
            <person name="Despard B.A."/>
            <person name="Roesel C.L."/>
        </authorList>
    </citation>
    <scope>NUCLEOTIDE SEQUENCE</scope>
    <source>
        <strain evidence="1">K2</strain>
    </source>
</reference>
<dbReference type="Proteomes" id="UP001249851">
    <property type="component" value="Unassembled WGS sequence"/>
</dbReference>
<comment type="caution">
    <text evidence="1">The sequence shown here is derived from an EMBL/GenBank/DDBJ whole genome shotgun (WGS) entry which is preliminary data.</text>
</comment>
<gene>
    <name evidence="1" type="ORF">P5673_013649</name>
</gene>
<reference evidence="1" key="1">
    <citation type="journal article" date="2023" name="G3 (Bethesda)">
        <title>Whole genome assembly and annotation of the endangered Caribbean coral Acropora cervicornis.</title>
        <authorList>
            <person name="Selwyn J.D."/>
            <person name="Vollmer S.V."/>
        </authorList>
    </citation>
    <scope>NUCLEOTIDE SEQUENCE</scope>
    <source>
        <strain evidence="1">K2</strain>
    </source>
</reference>
<evidence type="ECO:0000313" key="2">
    <source>
        <dbReference type="Proteomes" id="UP001249851"/>
    </source>
</evidence>
<name>A0AAD9QLR2_ACRCE</name>
<keyword evidence="2" id="KW-1185">Reference proteome</keyword>
<accession>A0AAD9QLR2</accession>
<dbReference type="AlphaFoldDB" id="A0AAD9QLR2"/>
<dbReference type="EMBL" id="JARQWQ010000026">
    <property type="protein sequence ID" value="KAK2563286.1"/>
    <property type="molecule type" value="Genomic_DNA"/>
</dbReference>